<dbReference type="Pfam" id="PF18565">
    <property type="entry name" value="Glyco_hydro2_C5"/>
    <property type="match status" value="1"/>
</dbReference>
<feature type="domain" description="Glycoside hydrolase family 2 catalytic" evidence="6">
    <location>
        <begin position="295"/>
        <end position="449"/>
    </location>
</feature>
<feature type="domain" description="Glycoside hydrolase family 2 immunoglobulin-like beta-sandwich" evidence="5">
    <location>
        <begin position="185"/>
        <end position="288"/>
    </location>
</feature>
<reference evidence="9 10" key="1">
    <citation type="submission" date="2019-02" db="EMBL/GenBank/DDBJ databases">
        <title>Isolation and identification of novel species under the genus Muribaculum.</title>
        <authorList>
            <person name="Miyake S."/>
            <person name="Ding Y."/>
            <person name="Low A."/>
            <person name="Soh M."/>
            <person name="Seedorf H."/>
        </authorList>
    </citation>
    <scope>NUCLEOTIDE SEQUENCE [LARGE SCALE GENOMIC DNA]</scope>
    <source>
        <strain evidence="9 10">TLL-A4</strain>
    </source>
</reference>
<dbReference type="Pfam" id="PF02836">
    <property type="entry name" value="Glyco_hydro_2_C"/>
    <property type="match status" value="1"/>
</dbReference>
<dbReference type="PANTHER" id="PTHR42732:SF1">
    <property type="entry name" value="BETA-MANNOSIDASE"/>
    <property type="match status" value="1"/>
</dbReference>
<dbReference type="Gene3D" id="2.60.40.10">
    <property type="entry name" value="Immunoglobulins"/>
    <property type="match status" value="3"/>
</dbReference>
<dbReference type="AlphaFoldDB" id="A0A4V1D1U3"/>
<dbReference type="RefSeq" id="WP_136410843.1">
    <property type="nucleotide sequence ID" value="NZ_CP039393.1"/>
</dbReference>
<dbReference type="InterPro" id="IPR032311">
    <property type="entry name" value="DUF4982"/>
</dbReference>
<evidence type="ECO:0000259" key="6">
    <source>
        <dbReference type="Pfam" id="PF02836"/>
    </source>
</evidence>
<evidence type="ECO:0000259" key="7">
    <source>
        <dbReference type="Pfam" id="PF16355"/>
    </source>
</evidence>
<dbReference type="InterPro" id="IPR040605">
    <property type="entry name" value="Glyco_hydro2_dom5"/>
</dbReference>
<name>A0A4V1D1U3_9BACT</name>
<dbReference type="Gene3D" id="2.60.120.260">
    <property type="entry name" value="Galactose-binding domain-like"/>
    <property type="match status" value="1"/>
</dbReference>
<feature type="chain" id="PRO_5020534724" evidence="4">
    <location>
        <begin position="21"/>
        <end position="796"/>
    </location>
</feature>
<dbReference type="PRINTS" id="PR00132">
    <property type="entry name" value="GLHYDRLASE2"/>
</dbReference>
<dbReference type="InterPro" id="IPR006103">
    <property type="entry name" value="Glyco_hydro_2_cat"/>
</dbReference>
<dbReference type="InterPro" id="IPR006102">
    <property type="entry name" value="Ig-like_GH2"/>
</dbReference>
<keyword evidence="2" id="KW-0378">Hydrolase</keyword>
<dbReference type="InterPro" id="IPR008964">
    <property type="entry name" value="Invasin/intimin_cell_adhesion"/>
</dbReference>
<accession>A0A4V1D1U3</accession>
<evidence type="ECO:0000313" key="9">
    <source>
        <dbReference type="EMBL" id="QCD36407.1"/>
    </source>
</evidence>
<feature type="signal peptide" evidence="4">
    <location>
        <begin position="1"/>
        <end position="20"/>
    </location>
</feature>
<proteinExistence type="inferred from homology"/>
<dbReference type="Proteomes" id="UP000297031">
    <property type="component" value="Chromosome"/>
</dbReference>
<dbReference type="SUPFAM" id="SSF49303">
    <property type="entry name" value="beta-Galactosidase/glucuronidase domain"/>
    <property type="match status" value="1"/>
</dbReference>
<dbReference type="InterPro" id="IPR013783">
    <property type="entry name" value="Ig-like_fold"/>
</dbReference>
<evidence type="ECO:0000256" key="3">
    <source>
        <dbReference type="ARBA" id="ARBA00023295"/>
    </source>
</evidence>
<keyword evidence="3" id="KW-0326">Glycosidase</keyword>
<dbReference type="OrthoDB" id="9801077at2"/>
<evidence type="ECO:0000256" key="4">
    <source>
        <dbReference type="SAM" id="SignalP"/>
    </source>
</evidence>
<evidence type="ECO:0000259" key="8">
    <source>
        <dbReference type="Pfam" id="PF18565"/>
    </source>
</evidence>
<feature type="domain" description="Glycoside hydrolase family 2" evidence="8">
    <location>
        <begin position="689"/>
        <end position="791"/>
    </location>
</feature>
<gene>
    <name evidence="9" type="ORF">E7746_11200</name>
</gene>
<evidence type="ECO:0000259" key="5">
    <source>
        <dbReference type="Pfam" id="PF00703"/>
    </source>
</evidence>
<evidence type="ECO:0000256" key="2">
    <source>
        <dbReference type="ARBA" id="ARBA00022801"/>
    </source>
</evidence>
<protein>
    <submittedName>
        <fullName evidence="9">DUF4982 domain-containing protein</fullName>
    </submittedName>
</protein>
<dbReference type="KEGG" id="mgod:E7746_11200"/>
<dbReference type="Pfam" id="PF16355">
    <property type="entry name" value="DUF4982"/>
    <property type="match status" value="1"/>
</dbReference>
<dbReference type="InterPro" id="IPR036156">
    <property type="entry name" value="Beta-gal/glucu_dom_sf"/>
</dbReference>
<dbReference type="InterPro" id="IPR006101">
    <property type="entry name" value="Glyco_hydro_2"/>
</dbReference>
<dbReference type="GO" id="GO:0004553">
    <property type="term" value="F:hydrolase activity, hydrolyzing O-glycosyl compounds"/>
    <property type="evidence" value="ECO:0007669"/>
    <property type="project" value="InterPro"/>
</dbReference>
<keyword evidence="4" id="KW-0732">Signal</keyword>
<dbReference type="GO" id="GO:0005975">
    <property type="term" value="P:carbohydrate metabolic process"/>
    <property type="evidence" value="ECO:0007669"/>
    <property type="project" value="InterPro"/>
</dbReference>
<dbReference type="SUPFAM" id="SSF51445">
    <property type="entry name" value="(Trans)glycosidases"/>
    <property type="match status" value="1"/>
</dbReference>
<keyword evidence="10" id="KW-1185">Reference proteome</keyword>
<sequence length="796" mass="88919">MLKSLSIFIVALFMAMAVSSATPRRQLIDDNWQFKLLSPDSTAGNADAWTNVDLPHDWSITRDFKADYPSGNDGGYVITGRGLYRKNLNIPAADAGKRHYLYLEGAYMDAKVTVNGDSVGRRPYGYSSVIYEITPQLHPGDNLIEVDVDNSRQKNCRWFSGSGIYRHVWLFTTPEVNIKPWSLYVTTPKVSAASANANVTFDIDNASDKACTITPSITITDSEGKVVATRTGKPVTASARQVTPCTMELTIDNPALWSPDTPALYNLTVSLAADGNVIDSVDEHFGVRTFEYSADKGLTLNGKPIVLNGGCAHHDNGVLGANSYDAAEARKVSLMKQAGFNAVRTSHNPPSPAFLDECDRQGLIVIDESFDGWRDSKTPYDYSRDIDQWWDKDIESMVLRDRNHPSIFCWSIGNEVIERKRIEVVTTAHKLASLCRKLDPTRPVTSALAAWDSDWEIYDPLAAEHDIVGYNYMIHKAESDHQRVPERVMWQTESYPRDAFANWCKVNDNPYIIGDFVWTAIDYLGESGIGRFYYKGESEGEHYHRNQWPWHGAYCGDIDLTGWRKPISHYREMLYNPDKKLYMAVREPDGYYGEIKETQWSAYPTWESWNWPGHEGKQIDVEIVSHYPRVRLYLDDKLIGERNVSRDTGFKAVFHIPYTPGKLRATGIDTNGNEVEEVTLATAGKPAAIRLTPDRTNLSADNQDLAYIVIEVVDKDGNVVPIADNMIEVSVTGNGSLIATGSADLKDASSYKSPKRKAWKGRAIAVAKSSHNKGTIKVKATSPGLKSHTVTLKSVK</sequence>
<dbReference type="SUPFAM" id="SSF49785">
    <property type="entry name" value="Galactose-binding domain-like"/>
    <property type="match status" value="1"/>
</dbReference>
<dbReference type="InterPro" id="IPR008979">
    <property type="entry name" value="Galactose-bd-like_sf"/>
</dbReference>
<dbReference type="Gene3D" id="3.20.20.80">
    <property type="entry name" value="Glycosidases"/>
    <property type="match status" value="1"/>
</dbReference>
<dbReference type="PANTHER" id="PTHR42732">
    <property type="entry name" value="BETA-GALACTOSIDASE"/>
    <property type="match status" value="1"/>
</dbReference>
<evidence type="ECO:0000256" key="1">
    <source>
        <dbReference type="ARBA" id="ARBA00007401"/>
    </source>
</evidence>
<dbReference type="Pfam" id="PF00703">
    <property type="entry name" value="Glyco_hydro_2"/>
    <property type="match status" value="1"/>
</dbReference>
<dbReference type="EMBL" id="CP039393">
    <property type="protein sequence ID" value="QCD36407.1"/>
    <property type="molecule type" value="Genomic_DNA"/>
</dbReference>
<dbReference type="InterPro" id="IPR051913">
    <property type="entry name" value="GH2_Domain-Containing"/>
</dbReference>
<evidence type="ECO:0000313" key="10">
    <source>
        <dbReference type="Proteomes" id="UP000297031"/>
    </source>
</evidence>
<feature type="domain" description="DUF4982" evidence="7">
    <location>
        <begin position="616"/>
        <end position="675"/>
    </location>
</feature>
<dbReference type="SUPFAM" id="SSF49373">
    <property type="entry name" value="Invasin/intimin cell-adhesion fragments"/>
    <property type="match status" value="1"/>
</dbReference>
<dbReference type="InterPro" id="IPR017853">
    <property type="entry name" value="GH"/>
</dbReference>
<organism evidence="9 10">
    <name type="scientific">Muribaculum gordoncarteri</name>
    <dbReference type="NCBI Taxonomy" id="2530390"/>
    <lineage>
        <taxon>Bacteria</taxon>
        <taxon>Pseudomonadati</taxon>
        <taxon>Bacteroidota</taxon>
        <taxon>Bacteroidia</taxon>
        <taxon>Bacteroidales</taxon>
        <taxon>Muribaculaceae</taxon>
        <taxon>Muribaculum</taxon>
    </lineage>
</organism>
<comment type="similarity">
    <text evidence="1">Belongs to the glycosyl hydrolase 2 family.</text>
</comment>